<name>A0AB34QW21_BACPU</name>
<reference evidence="1 2" key="1">
    <citation type="submission" date="2014-12" db="EMBL/GenBank/DDBJ databases">
        <title>Draft Genome Sequences of Five Spore-Forming Food Isolates of Bacillus pumilus.</title>
        <authorList>
            <person name="de Jong A."/>
            <person name="van Heel A.J."/>
            <person name="Montalban-Lopez M."/>
            <person name="Krawczyk A.O."/>
            <person name="Berendsen E.M."/>
            <person name="Wells-Bennik M."/>
            <person name="Kuipers O.P."/>
        </authorList>
    </citation>
    <scope>NUCLEOTIDE SEQUENCE [LARGE SCALE GENOMIC DNA]</scope>
    <source>
        <strain evidence="1 2">B4127</strain>
    </source>
</reference>
<evidence type="ECO:0000313" key="2">
    <source>
        <dbReference type="Proteomes" id="UP000031978"/>
    </source>
</evidence>
<accession>A0AB34QW21</accession>
<proteinExistence type="predicted"/>
<gene>
    <name evidence="1" type="ORF">B4127_3813</name>
</gene>
<evidence type="ECO:0000313" key="1">
    <source>
        <dbReference type="EMBL" id="KIL19949.1"/>
    </source>
</evidence>
<dbReference type="Proteomes" id="UP000031978">
    <property type="component" value="Unassembled WGS sequence"/>
</dbReference>
<sequence>MEGTWDEWRENEGHGICSFQKSSMTLGVTERFSWMIWISCSWFS</sequence>
<organism evidence="1 2">
    <name type="scientific">Bacillus pumilus</name>
    <name type="common">Bacillus mesentericus</name>
    <dbReference type="NCBI Taxonomy" id="1408"/>
    <lineage>
        <taxon>Bacteria</taxon>
        <taxon>Bacillati</taxon>
        <taxon>Bacillota</taxon>
        <taxon>Bacilli</taxon>
        <taxon>Bacillales</taxon>
        <taxon>Bacillaceae</taxon>
        <taxon>Bacillus</taxon>
    </lineage>
</organism>
<comment type="caution">
    <text evidence="1">The sequence shown here is derived from an EMBL/GenBank/DDBJ whole genome shotgun (WGS) entry which is preliminary data.</text>
</comment>
<dbReference type="AlphaFoldDB" id="A0AB34QW21"/>
<dbReference type="EMBL" id="JXCL01000014">
    <property type="protein sequence ID" value="KIL19949.1"/>
    <property type="molecule type" value="Genomic_DNA"/>
</dbReference>
<protein>
    <submittedName>
        <fullName evidence="1">Uncharacterized protein</fullName>
    </submittedName>
</protein>